<protein>
    <recommendedName>
        <fullName evidence="7">Fe2OG dioxygenase domain-containing protein</fullName>
    </recommendedName>
</protein>
<evidence type="ECO:0000256" key="2">
    <source>
        <dbReference type="ARBA" id="ARBA00022723"/>
    </source>
</evidence>
<dbReference type="Pfam" id="PF13640">
    <property type="entry name" value="2OG-FeII_Oxy_3"/>
    <property type="match status" value="1"/>
</dbReference>
<feature type="domain" description="Fe2OG dioxygenase" evidence="7">
    <location>
        <begin position="96"/>
        <end position="210"/>
    </location>
</feature>
<dbReference type="InterPro" id="IPR044862">
    <property type="entry name" value="Pro_4_hyd_alph_FE2OG_OXY"/>
</dbReference>
<gene>
    <name evidence="8" type="ORF">C1J01_17700</name>
</gene>
<dbReference type="GO" id="GO:0016705">
    <property type="term" value="F:oxidoreductase activity, acting on paired donors, with incorporation or reduction of molecular oxygen"/>
    <property type="evidence" value="ECO:0007669"/>
    <property type="project" value="InterPro"/>
</dbReference>
<organism evidence="8 9">
    <name type="scientific">Nonomuraea aridisoli</name>
    <dbReference type="NCBI Taxonomy" id="2070368"/>
    <lineage>
        <taxon>Bacteria</taxon>
        <taxon>Bacillati</taxon>
        <taxon>Actinomycetota</taxon>
        <taxon>Actinomycetes</taxon>
        <taxon>Streptosporangiales</taxon>
        <taxon>Streptosporangiaceae</taxon>
        <taxon>Nonomuraea</taxon>
    </lineage>
</organism>
<dbReference type="InterPro" id="IPR005123">
    <property type="entry name" value="Oxoglu/Fe-dep_dioxygenase_dom"/>
</dbReference>
<dbReference type="EMBL" id="POUD01000065">
    <property type="protein sequence ID" value="PZG17587.1"/>
    <property type="molecule type" value="Genomic_DNA"/>
</dbReference>
<dbReference type="SMART" id="SM00702">
    <property type="entry name" value="P4Hc"/>
    <property type="match status" value="1"/>
</dbReference>
<keyword evidence="3" id="KW-0847">Vitamin C</keyword>
<dbReference type="OrthoDB" id="9783171at2"/>
<accession>A0A2W2F7M9</accession>
<evidence type="ECO:0000259" key="7">
    <source>
        <dbReference type="PROSITE" id="PS51471"/>
    </source>
</evidence>
<evidence type="ECO:0000313" key="8">
    <source>
        <dbReference type="EMBL" id="PZG17587.1"/>
    </source>
</evidence>
<keyword evidence="2" id="KW-0479">Metal-binding</keyword>
<reference evidence="8 9" key="1">
    <citation type="submission" date="2018-01" db="EMBL/GenBank/DDBJ databases">
        <title>Draft genome sequence of Nonomuraea sp. KC333.</title>
        <authorList>
            <person name="Sahin N."/>
            <person name="Saygin H."/>
            <person name="Ay H."/>
        </authorList>
    </citation>
    <scope>NUCLEOTIDE SEQUENCE [LARGE SCALE GENOMIC DNA]</scope>
    <source>
        <strain evidence="8 9">KC333</strain>
    </source>
</reference>
<dbReference type="RefSeq" id="WP_146615637.1">
    <property type="nucleotide sequence ID" value="NZ_POUD01000065.1"/>
</dbReference>
<dbReference type="PROSITE" id="PS51471">
    <property type="entry name" value="FE2OG_OXY"/>
    <property type="match status" value="1"/>
</dbReference>
<proteinExistence type="predicted"/>
<dbReference type="Gene3D" id="2.60.120.620">
    <property type="entry name" value="q2cbj1_9rhob like domain"/>
    <property type="match status" value="1"/>
</dbReference>
<dbReference type="InterPro" id="IPR006620">
    <property type="entry name" value="Pro_4_hyd_alph"/>
</dbReference>
<dbReference type="GO" id="GO:0005506">
    <property type="term" value="F:iron ion binding"/>
    <property type="evidence" value="ECO:0007669"/>
    <property type="project" value="InterPro"/>
</dbReference>
<keyword evidence="5" id="KW-0560">Oxidoreductase</keyword>
<evidence type="ECO:0000313" key="9">
    <source>
        <dbReference type="Proteomes" id="UP000249304"/>
    </source>
</evidence>
<dbReference type="Proteomes" id="UP000249304">
    <property type="component" value="Unassembled WGS sequence"/>
</dbReference>
<comment type="caution">
    <text evidence="8">The sequence shown here is derived from an EMBL/GenBank/DDBJ whole genome shotgun (WGS) entry which is preliminary data.</text>
</comment>
<keyword evidence="9" id="KW-1185">Reference proteome</keyword>
<sequence length="210" mass="22742">MAAHDGRTAEAVTLVQGRRFVVVDNALSPDALAAWREEERAVQHRPTFSSVDPMFDGVAFYADASYASAKAGEEHAGEVTSAVRRGLDALGVTAADNDRFKFWRYGRGSGLDWHDDGSGRGAAYTLYLSGEWRATWGGELELFDCPVGEVPCAEFDVPKDLMNAPVPATSIAPRPNRLVVMVAGTFHRVRKVEAGAGDNLRRSITGFLTP</sequence>
<keyword evidence="4" id="KW-0223">Dioxygenase</keyword>
<name>A0A2W2F7M9_9ACTN</name>
<dbReference type="AlphaFoldDB" id="A0A2W2F7M9"/>
<dbReference type="GO" id="GO:0031418">
    <property type="term" value="F:L-ascorbic acid binding"/>
    <property type="evidence" value="ECO:0007669"/>
    <property type="project" value="UniProtKB-KW"/>
</dbReference>
<keyword evidence="6" id="KW-0408">Iron</keyword>
<evidence type="ECO:0000256" key="1">
    <source>
        <dbReference type="ARBA" id="ARBA00001961"/>
    </source>
</evidence>
<evidence type="ECO:0000256" key="6">
    <source>
        <dbReference type="ARBA" id="ARBA00023004"/>
    </source>
</evidence>
<comment type="cofactor">
    <cofactor evidence="1">
        <name>L-ascorbate</name>
        <dbReference type="ChEBI" id="CHEBI:38290"/>
    </cofactor>
</comment>
<evidence type="ECO:0000256" key="4">
    <source>
        <dbReference type="ARBA" id="ARBA00022964"/>
    </source>
</evidence>
<dbReference type="GO" id="GO:0051213">
    <property type="term" value="F:dioxygenase activity"/>
    <property type="evidence" value="ECO:0007669"/>
    <property type="project" value="UniProtKB-KW"/>
</dbReference>
<evidence type="ECO:0000256" key="5">
    <source>
        <dbReference type="ARBA" id="ARBA00023002"/>
    </source>
</evidence>
<evidence type="ECO:0000256" key="3">
    <source>
        <dbReference type="ARBA" id="ARBA00022896"/>
    </source>
</evidence>